<dbReference type="InterPro" id="IPR011032">
    <property type="entry name" value="GroES-like_sf"/>
</dbReference>
<dbReference type="Proteomes" id="UP000252884">
    <property type="component" value="Unassembled WGS sequence"/>
</dbReference>
<dbReference type="InterPro" id="IPR020843">
    <property type="entry name" value="ER"/>
</dbReference>
<evidence type="ECO:0000313" key="3">
    <source>
        <dbReference type="Proteomes" id="UP000252884"/>
    </source>
</evidence>
<feature type="domain" description="Enoyl reductase (ER)" evidence="1">
    <location>
        <begin position="22"/>
        <end position="328"/>
    </location>
</feature>
<comment type="caution">
    <text evidence="2">The sequence shown here is derived from an EMBL/GenBank/DDBJ whole genome shotgun (WGS) entry which is preliminary data.</text>
</comment>
<sequence>MAPERFHAFRLHRDAADGPVCGRFVELGVDDLSPGELLVRVAYTSINYKDALAAAGLNQIVRQYPRIGGIDLAGLVVQSGDPRFAPGDAVVVHGFGIGVDHDGGHAEYARVRADWALPLPAGLSLEEAGTLGVAGYTAALCVHWMEHNGLAPGGLPVVVTGASGGVASVAIDILAGRGYEVVAVSGKGDADGYLRALGAARVLAPDAAAGAGRALDKAQWAGAVDAVGGEMLAWLLRSAAPEAVVTSFGNAGGAELHTTVLPLILRGVRLIGINANSPMPLRQAVWARLASDYKPRHLARIAQQLPFAQLPEAMARMRERGTRGRMVVAL</sequence>
<dbReference type="AlphaFoldDB" id="A0A368XQ61"/>
<evidence type="ECO:0000259" key="1">
    <source>
        <dbReference type="SMART" id="SM00829"/>
    </source>
</evidence>
<dbReference type="SMART" id="SM00829">
    <property type="entry name" value="PKS_ER"/>
    <property type="match status" value="1"/>
</dbReference>
<evidence type="ECO:0000313" key="2">
    <source>
        <dbReference type="EMBL" id="RCW68154.1"/>
    </source>
</evidence>
<dbReference type="EMBL" id="QPJK01000008">
    <property type="protein sequence ID" value="RCW68154.1"/>
    <property type="molecule type" value="Genomic_DNA"/>
</dbReference>
<dbReference type="SUPFAM" id="SSF51735">
    <property type="entry name" value="NAD(P)-binding Rossmann-fold domains"/>
    <property type="match status" value="1"/>
</dbReference>
<accession>A0A368XQ61</accession>
<dbReference type="InterPro" id="IPR051397">
    <property type="entry name" value="Zn-ADH-like_protein"/>
</dbReference>
<dbReference type="SUPFAM" id="SSF50129">
    <property type="entry name" value="GroES-like"/>
    <property type="match status" value="1"/>
</dbReference>
<dbReference type="InterPro" id="IPR013149">
    <property type="entry name" value="ADH-like_C"/>
</dbReference>
<dbReference type="NCBIfam" id="TIGR02823">
    <property type="entry name" value="oxido_YhdH"/>
    <property type="match status" value="1"/>
</dbReference>
<dbReference type="Gene3D" id="3.40.50.720">
    <property type="entry name" value="NAD(P)-binding Rossmann-like Domain"/>
    <property type="match status" value="1"/>
</dbReference>
<name>A0A368XQ61_9BURK</name>
<gene>
    <name evidence="2" type="ORF">DES41_108336</name>
</gene>
<proteinExistence type="predicted"/>
<organism evidence="2 3">
    <name type="scientific">Pseudorhodoferax soli</name>
    <dbReference type="NCBI Taxonomy" id="545864"/>
    <lineage>
        <taxon>Bacteria</taxon>
        <taxon>Pseudomonadati</taxon>
        <taxon>Pseudomonadota</taxon>
        <taxon>Betaproteobacteria</taxon>
        <taxon>Burkholderiales</taxon>
        <taxon>Comamonadaceae</taxon>
    </lineage>
</organism>
<dbReference type="Pfam" id="PF00107">
    <property type="entry name" value="ADH_zinc_N"/>
    <property type="match status" value="1"/>
</dbReference>
<dbReference type="InterPro" id="IPR013154">
    <property type="entry name" value="ADH-like_N"/>
</dbReference>
<dbReference type="OrthoDB" id="9782155at2"/>
<dbReference type="GO" id="GO:0043957">
    <property type="term" value="F:acryloyl-CoA reductase (NADPH) activity"/>
    <property type="evidence" value="ECO:0007669"/>
    <property type="project" value="TreeGrafter"/>
</dbReference>
<dbReference type="InterPro" id="IPR036291">
    <property type="entry name" value="NAD(P)-bd_dom_sf"/>
</dbReference>
<protein>
    <submittedName>
        <fullName evidence="2">Putative YhdH/YhfP family quinone oxidoreductase</fullName>
    </submittedName>
</protein>
<keyword evidence="3" id="KW-1185">Reference proteome</keyword>
<dbReference type="PANTHER" id="PTHR43677">
    <property type="entry name" value="SHORT-CHAIN DEHYDROGENASE/REDUCTASE"/>
    <property type="match status" value="1"/>
</dbReference>
<dbReference type="InterPro" id="IPR014188">
    <property type="entry name" value="Acrylyl-CoA_reductase_AcuI"/>
</dbReference>
<dbReference type="Pfam" id="PF08240">
    <property type="entry name" value="ADH_N"/>
    <property type="match status" value="1"/>
</dbReference>
<dbReference type="Gene3D" id="3.90.180.10">
    <property type="entry name" value="Medium-chain alcohol dehydrogenases, catalytic domain"/>
    <property type="match status" value="1"/>
</dbReference>
<dbReference type="CDD" id="cd05280">
    <property type="entry name" value="MDR_yhdh_yhfp"/>
    <property type="match status" value="1"/>
</dbReference>
<reference evidence="2 3" key="1">
    <citation type="submission" date="2018-07" db="EMBL/GenBank/DDBJ databases">
        <title>Genomic Encyclopedia of Type Strains, Phase IV (KMG-IV): sequencing the most valuable type-strain genomes for metagenomic binning, comparative biology and taxonomic classification.</title>
        <authorList>
            <person name="Goeker M."/>
        </authorList>
    </citation>
    <scope>NUCLEOTIDE SEQUENCE [LARGE SCALE GENOMIC DNA]</scope>
    <source>
        <strain evidence="2 3">DSM 21634</strain>
    </source>
</reference>
<dbReference type="RefSeq" id="WP_114470678.1">
    <property type="nucleotide sequence ID" value="NZ_QPJK01000008.1"/>
</dbReference>
<dbReference type="PANTHER" id="PTHR43677:SF1">
    <property type="entry name" value="ACRYLYL-COA REDUCTASE ACUI-RELATED"/>
    <property type="match status" value="1"/>
</dbReference>